<name>A0A521EQJ9_9BACT</name>
<dbReference type="EMBL" id="FXTH01000018">
    <property type="protein sequence ID" value="SMO86165.1"/>
    <property type="molecule type" value="Genomic_DNA"/>
</dbReference>
<dbReference type="InterPro" id="IPR020846">
    <property type="entry name" value="MFS_dom"/>
</dbReference>
<evidence type="ECO:0000256" key="1">
    <source>
        <dbReference type="ARBA" id="ARBA00004141"/>
    </source>
</evidence>
<dbReference type="SUPFAM" id="SSF103473">
    <property type="entry name" value="MFS general substrate transporter"/>
    <property type="match status" value="1"/>
</dbReference>
<organism evidence="9 10">
    <name type="scientific">Fodinibius sediminis</name>
    <dbReference type="NCBI Taxonomy" id="1214077"/>
    <lineage>
        <taxon>Bacteria</taxon>
        <taxon>Pseudomonadati</taxon>
        <taxon>Balneolota</taxon>
        <taxon>Balneolia</taxon>
        <taxon>Balneolales</taxon>
        <taxon>Balneolaceae</taxon>
        <taxon>Fodinibius</taxon>
    </lineage>
</organism>
<dbReference type="InterPro" id="IPR005829">
    <property type="entry name" value="Sugar_transporter_CS"/>
</dbReference>
<comment type="similarity">
    <text evidence="2">Belongs to the major facilitator superfamily. Sugar transporter (TC 2.A.1.1) family.</text>
</comment>
<evidence type="ECO:0000313" key="10">
    <source>
        <dbReference type="Proteomes" id="UP000317593"/>
    </source>
</evidence>
<keyword evidence="6 7" id="KW-0472">Membrane</keyword>
<dbReference type="Pfam" id="PF07690">
    <property type="entry name" value="MFS_1"/>
    <property type="match status" value="1"/>
</dbReference>
<sequence>MYLKASETGYRLVGMPMDIPMMIGMVLIVAGLLLTLYGLIPKSESQRSEIMNLKVRALDDAPIRSSHVALLLVMAAAVTIDVMKPTTLSFVLPGMTEEYGLKSPLNPDGTVPAALVPFAGILGTVIGSFVWGWLGDTIGRRASILLAAVTFIGTSICGSMPTYSMNVFMCFIMGLGVGGMLPIMYTIMAETIPARHRGWIMVLIGGDVIGAYILTSWLAAELVPIYSWRILWLIGLPTGVFLILLNNWIPESPRYLLTRGRHEEAKKVMQRYGAKIIEDESTKLNVEENVQDRLIQLFQPPFHKITSAVILLALGVGFVSFGFQLWIPSNLQNMGFTEAEANYMLRDSALIGFPLNFLIAWMYGRWSSKNTLILLSGFTALSLLGFAFAGSAVADNQPLLYALLVMPIWGISSVVAVLSAYCVEIYPTRLRSRGSGLGAGISKAGGVIVIGLVVLSVASPSILGTSLIGAVPMGLAAIALAMFGVETQQRQLEDITAEQYGNWSFQAVEQKQTS</sequence>
<dbReference type="GO" id="GO:0022857">
    <property type="term" value="F:transmembrane transporter activity"/>
    <property type="evidence" value="ECO:0007669"/>
    <property type="project" value="InterPro"/>
</dbReference>
<feature type="transmembrane region" description="Helical" evidence="7">
    <location>
        <begin position="371"/>
        <end position="393"/>
    </location>
</feature>
<dbReference type="AlphaFoldDB" id="A0A521EQJ9"/>
<accession>A0A521EQJ9</accession>
<evidence type="ECO:0000256" key="5">
    <source>
        <dbReference type="ARBA" id="ARBA00022989"/>
    </source>
</evidence>
<feature type="transmembrane region" description="Helical" evidence="7">
    <location>
        <begin position="114"/>
        <end position="135"/>
    </location>
</feature>
<evidence type="ECO:0000256" key="3">
    <source>
        <dbReference type="ARBA" id="ARBA00022448"/>
    </source>
</evidence>
<dbReference type="Gene3D" id="1.20.1250.20">
    <property type="entry name" value="MFS general substrate transporter like domains"/>
    <property type="match status" value="1"/>
</dbReference>
<evidence type="ECO:0000256" key="2">
    <source>
        <dbReference type="ARBA" id="ARBA00010992"/>
    </source>
</evidence>
<keyword evidence="5 7" id="KW-1133">Transmembrane helix</keyword>
<keyword evidence="4 7" id="KW-0812">Transmembrane</keyword>
<feature type="transmembrane region" description="Helical" evidence="7">
    <location>
        <begin position="462"/>
        <end position="485"/>
    </location>
</feature>
<dbReference type="InterPro" id="IPR011701">
    <property type="entry name" value="MFS"/>
</dbReference>
<dbReference type="PANTHER" id="PTHR23511:SF34">
    <property type="entry name" value="SYNAPTIC VESICLE GLYCOPROTEIN 2"/>
    <property type="match status" value="1"/>
</dbReference>
<dbReference type="PROSITE" id="PS50850">
    <property type="entry name" value="MFS"/>
    <property type="match status" value="1"/>
</dbReference>
<evidence type="ECO:0000259" key="8">
    <source>
        <dbReference type="PROSITE" id="PS50850"/>
    </source>
</evidence>
<feature type="transmembrane region" description="Helical" evidence="7">
    <location>
        <begin position="226"/>
        <end position="249"/>
    </location>
</feature>
<evidence type="ECO:0000256" key="6">
    <source>
        <dbReference type="ARBA" id="ARBA00023136"/>
    </source>
</evidence>
<feature type="transmembrane region" description="Helical" evidence="7">
    <location>
        <begin position="305"/>
        <end position="327"/>
    </location>
</feature>
<keyword evidence="3" id="KW-0813">Transport</keyword>
<feature type="domain" description="Major facilitator superfamily (MFS) profile" evidence="8">
    <location>
        <begin position="70"/>
        <end position="488"/>
    </location>
</feature>
<proteinExistence type="inferred from homology"/>
<dbReference type="PANTHER" id="PTHR23511">
    <property type="entry name" value="SYNAPTIC VESICLE GLYCOPROTEIN 2"/>
    <property type="match status" value="1"/>
</dbReference>
<feature type="transmembrane region" description="Helical" evidence="7">
    <location>
        <begin position="61"/>
        <end position="80"/>
    </location>
</feature>
<evidence type="ECO:0000256" key="4">
    <source>
        <dbReference type="ARBA" id="ARBA00022692"/>
    </source>
</evidence>
<feature type="transmembrane region" description="Helical" evidence="7">
    <location>
        <begin position="199"/>
        <end position="220"/>
    </location>
</feature>
<keyword evidence="10" id="KW-1185">Reference proteome</keyword>
<dbReference type="CDD" id="cd17316">
    <property type="entry name" value="MFS_SV2_like"/>
    <property type="match status" value="1"/>
</dbReference>
<feature type="transmembrane region" description="Helical" evidence="7">
    <location>
        <begin position="167"/>
        <end position="187"/>
    </location>
</feature>
<feature type="transmembrane region" description="Helical" evidence="7">
    <location>
        <begin position="435"/>
        <end position="456"/>
    </location>
</feature>
<dbReference type="GO" id="GO:0016020">
    <property type="term" value="C:membrane"/>
    <property type="evidence" value="ECO:0007669"/>
    <property type="project" value="UniProtKB-SubCell"/>
</dbReference>
<dbReference type="PROSITE" id="PS00217">
    <property type="entry name" value="SUGAR_TRANSPORT_2"/>
    <property type="match status" value="1"/>
</dbReference>
<reference evidence="9 10" key="1">
    <citation type="submission" date="2017-05" db="EMBL/GenBank/DDBJ databases">
        <authorList>
            <person name="Varghese N."/>
            <person name="Submissions S."/>
        </authorList>
    </citation>
    <scope>NUCLEOTIDE SEQUENCE [LARGE SCALE GENOMIC DNA]</scope>
    <source>
        <strain evidence="9 10">DSM 21194</strain>
    </source>
</reference>
<dbReference type="Proteomes" id="UP000317593">
    <property type="component" value="Unassembled WGS sequence"/>
</dbReference>
<comment type="subcellular location">
    <subcellularLocation>
        <location evidence="1">Membrane</location>
        <topology evidence="1">Multi-pass membrane protein</topology>
    </subcellularLocation>
</comment>
<feature type="transmembrane region" description="Helical" evidence="7">
    <location>
        <begin position="347"/>
        <end position="364"/>
    </location>
</feature>
<feature type="transmembrane region" description="Helical" evidence="7">
    <location>
        <begin position="399"/>
        <end position="423"/>
    </location>
</feature>
<dbReference type="InterPro" id="IPR036259">
    <property type="entry name" value="MFS_trans_sf"/>
</dbReference>
<evidence type="ECO:0000256" key="7">
    <source>
        <dbReference type="SAM" id="Phobius"/>
    </source>
</evidence>
<evidence type="ECO:0000313" key="9">
    <source>
        <dbReference type="EMBL" id="SMO86165.1"/>
    </source>
</evidence>
<gene>
    <name evidence="9" type="ORF">SAMN06265218_11827</name>
</gene>
<protein>
    <submittedName>
        <fullName evidence="9">MFS transporter, putative metabolite:H+ symporter</fullName>
    </submittedName>
</protein>
<feature type="transmembrane region" description="Helical" evidence="7">
    <location>
        <begin position="142"/>
        <end position="161"/>
    </location>
</feature>
<feature type="transmembrane region" description="Helical" evidence="7">
    <location>
        <begin position="20"/>
        <end position="40"/>
    </location>
</feature>